<dbReference type="OrthoDB" id="9132302at2"/>
<dbReference type="Proteomes" id="UP000238169">
    <property type="component" value="Unassembled WGS sequence"/>
</dbReference>
<reference evidence="3" key="1">
    <citation type="submission" date="2018-01" db="EMBL/GenBank/DDBJ databases">
        <authorList>
            <person name="Peeters C."/>
        </authorList>
    </citation>
    <scope>NUCLEOTIDE SEQUENCE [LARGE SCALE GENOMIC DNA]</scope>
</reference>
<name>A0A2U3I9F4_9BURK</name>
<evidence type="ECO:0000313" key="3">
    <source>
        <dbReference type="Proteomes" id="UP000238169"/>
    </source>
</evidence>
<organism evidence="2 3">
    <name type="scientific">Caballeronia novacaledonica</name>
    <dbReference type="NCBI Taxonomy" id="1544861"/>
    <lineage>
        <taxon>Bacteria</taxon>
        <taxon>Pseudomonadati</taxon>
        <taxon>Pseudomonadota</taxon>
        <taxon>Betaproteobacteria</taxon>
        <taxon>Burkholderiales</taxon>
        <taxon>Burkholderiaceae</taxon>
        <taxon>Caballeronia</taxon>
    </lineage>
</organism>
<keyword evidence="1" id="KW-0812">Transmembrane</keyword>
<keyword evidence="1" id="KW-0472">Membrane</keyword>
<keyword evidence="3" id="KW-1185">Reference proteome</keyword>
<keyword evidence="1" id="KW-1133">Transmembrane helix</keyword>
<sequence>MIPWQAVVAATLMGVIVCYTHHEIPSFTRGQAKRRTAHAVLIAVSLAFGAMGAHTLELPMPTWLVFVLGFGTVHVPAAAILALKRARGAGVS</sequence>
<evidence type="ECO:0000256" key="1">
    <source>
        <dbReference type="SAM" id="Phobius"/>
    </source>
</evidence>
<evidence type="ECO:0000313" key="2">
    <source>
        <dbReference type="EMBL" id="SPB16788.1"/>
    </source>
</evidence>
<dbReference type="EMBL" id="OGTP01000014">
    <property type="protein sequence ID" value="SPB16788.1"/>
    <property type="molecule type" value="Genomic_DNA"/>
</dbReference>
<accession>A0A2U3I9F4</accession>
<dbReference type="RefSeq" id="WP_106856332.1">
    <property type="nucleotide sequence ID" value="NZ_OGTP01000014.1"/>
</dbReference>
<dbReference type="AlphaFoldDB" id="A0A2U3I9F4"/>
<feature type="transmembrane region" description="Helical" evidence="1">
    <location>
        <begin position="62"/>
        <end position="83"/>
    </location>
</feature>
<proteinExistence type="predicted"/>
<gene>
    <name evidence="2" type="ORF">NOV72_03987</name>
</gene>
<feature type="transmembrane region" description="Helical" evidence="1">
    <location>
        <begin position="36"/>
        <end position="56"/>
    </location>
</feature>
<protein>
    <submittedName>
        <fullName evidence="2">Uncharacterized protein</fullName>
    </submittedName>
</protein>